<proteinExistence type="predicted"/>
<dbReference type="RefSeq" id="WP_027907757.1">
    <property type="nucleotide sequence ID" value="NZ_JABWRR010000005.1"/>
</dbReference>
<reference evidence="1 2" key="1">
    <citation type="journal article" date="2020" name="Microorganisms">
        <title>Reliable Identification of Environmental Pseudomonas Isolates Using the rpoD Gene.</title>
        <authorList>
            <consortium name="The Broad Institute Genome Sequencing Platform"/>
            <person name="Girard L."/>
            <person name="Lood C."/>
            <person name="Rokni-Zadeh H."/>
            <person name="van Noort V."/>
            <person name="Lavigne R."/>
            <person name="De Mot R."/>
        </authorList>
    </citation>
    <scope>NUCLEOTIDE SEQUENCE [LARGE SCALE GENOMIC DNA]</scope>
    <source>
        <strain evidence="1 2">RW7P2</strain>
    </source>
</reference>
<evidence type="ECO:0008006" key="3">
    <source>
        <dbReference type="Google" id="ProtNLM"/>
    </source>
</evidence>
<gene>
    <name evidence="1" type="ORF">HU747_13395</name>
</gene>
<dbReference type="EMBL" id="JABWRS010000008">
    <property type="protein sequence ID" value="MBC3476589.1"/>
    <property type="molecule type" value="Genomic_DNA"/>
</dbReference>
<organism evidence="1 2">
    <name type="scientific">Pseudomonas taiwanensis</name>
    <dbReference type="NCBI Taxonomy" id="470150"/>
    <lineage>
        <taxon>Bacteria</taxon>
        <taxon>Pseudomonadati</taxon>
        <taxon>Pseudomonadota</taxon>
        <taxon>Gammaproteobacteria</taxon>
        <taxon>Pseudomonadales</taxon>
        <taxon>Pseudomonadaceae</taxon>
        <taxon>Pseudomonas</taxon>
    </lineage>
</organism>
<evidence type="ECO:0000313" key="1">
    <source>
        <dbReference type="EMBL" id="MBC3476589.1"/>
    </source>
</evidence>
<accession>A0ABR6V875</accession>
<name>A0ABR6V875_9PSED</name>
<keyword evidence="2" id="KW-1185">Reference proteome</keyword>
<dbReference type="Proteomes" id="UP000628086">
    <property type="component" value="Unassembled WGS sequence"/>
</dbReference>
<sequence>MKRQRGMVLLLALVLSLLLALIAASALRDALLETRMTGYLRDGLQALEQVETTLQFAEAELERAPPALCKDCQPPSRPHELQGSWQGTESGYFQLQNLGASTRAAHRAEGEEVTLYRVTAVSRQSESRQVVEAVYAVPAAHGQVAQRILWRQRLRRD</sequence>
<evidence type="ECO:0000313" key="2">
    <source>
        <dbReference type="Proteomes" id="UP000628086"/>
    </source>
</evidence>
<comment type="caution">
    <text evidence="1">The sequence shown here is derived from an EMBL/GenBank/DDBJ whole genome shotgun (WGS) entry which is preliminary data.</text>
</comment>
<protein>
    <recommendedName>
        <fullName evidence="3">Type IV pilus assembly protein PilX</fullName>
    </recommendedName>
</protein>